<comment type="caution">
    <text evidence="1">The sequence shown here is derived from an EMBL/GenBank/DDBJ whole genome shotgun (WGS) entry which is preliminary data.</text>
</comment>
<keyword evidence="2" id="KW-1185">Reference proteome</keyword>
<accession>A0ABS4I602</accession>
<protein>
    <submittedName>
        <fullName evidence="1">ABC-type transport system involved in lysophospholipase L1 biosynthesis ATPase subunit</fullName>
    </submittedName>
</protein>
<evidence type="ECO:0000313" key="2">
    <source>
        <dbReference type="Proteomes" id="UP001519344"/>
    </source>
</evidence>
<dbReference type="SUPFAM" id="SSF52540">
    <property type="entry name" value="P-loop containing nucleoside triphosphate hydrolases"/>
    <property type="match status" value="1"/>
</dbReference>
<name>A0ABS4I602_9BACL</name>
<sequence>MNEQGRTIVLITHDLAIAQQAKRVVHFRDGRLSEVG</sequence>
<dbReference type="InterPro" id="IPR027417">
    <property type="entry name" value="P-loop_NTPase"/>
</dbReference>
<gene>
    <name evidence="1" type="ORF">J2Z65_005414</name>
</gene>
<dbReference type="Gene3D" id="3.40.50.300">
    <property type="entry name" value="P-loop containing nucleotide triphosphate hydrolases"/>
    <property type="match status" value="1"/>
</dbReference>
<dbReference type="Proteomes" id="UP001519344">
    <property type="component" value="Unassembled WGS sequence"/>
</dbReference>
<dbReference type="EMBL" id="JAGGKV010000019">
    <property type="protein sequence ID" value="MBP1966155.1"/>
    <property type="molecule type" value="Genomic_DNA"/>
</dbReference>
<reference evidence="1 2" key="1">
    <citation type="submission" date="2021-03" db="EMBL/GenBank/DDBJ databases">
        <title>Genomic Encyclopedia of Type Strains, Phase IV (KMG-IV): sequencing the most valuable type-strain genomes for metagenomic binning, comparative biology and taxonomic classification.</title>
        <authorList>
            <person name="Goeker M."/>
        </authorList>
    </citation>
    <scope>NUCLEOTIDE SEQUENCE [LARGE SCALE GENOMIC DNA]</scope>
    <source>
        <strain evidence="1 2">DSM 24950</strain>
    </source>
</reference>
<evidence type="ECO:0000313" key="1">
    <source>
        <dbReference type="EMBL" id="MBP1966155.1"/>
    </source>
</evidence>
<proteinExistence type="predicted"/>
<organism evidence="1 2">
    <name type="scientific">Paenibacillus aceris</name>
    <dbReference type="NCBI Taxonomy" id="869555"/>
    <lineage>
        <taxon>Bacteria</taxon>
        <taxon>Bacillati</taxon>
        <taxon>Bacillota</taxon>
        <taxon>Bacilli</taxon>
        <taxon>Bacillales</taxon>
        <taxon>Paenibacillaceae</taxon>
        <taxon>Paenibacillus</taxon>
    </lineage>
</organism>